<feature type="active site" description="Proton donor" evidence="9">
    <location>
        <position position="130"/>
    </location>
</feature>
<dbReference type="OrthoDB" id="9807749at2"/>
<evidence type="ECO:0000256" key="6">
    <source>
        <dbReference type="ARBA" id="ARBA00022605"/>
    </source>
</evidence>
<proteinExistence type="inferred from homology"/>
<evidence type="ECO:0000256" key="4">
    <source>
        <dbReference type="ARBA" id="ARBA00009667"/>
    </source>
</evidence>
<dbReference type="UniPathway" id="UPA00031">
    <property type="reaction ID" value="UER00009"/>
</dbReference>
<evidence type="ECO:0000313" key="12">
    <source>
        <dbReference type="EMBL" id="TQD39053.1"/>
    </source>
</evidence>
<dbReference type="RefSeq" id="WP_141421501.1">
    <property type="nucleotide sequence ID" value="NZ_VIAR01000005.1"/>
</dbReference>
<dbReference type="Pfam" id="PF00977">
    <property type="entry name" value="His_biosynth"/>
    <property type="match status" value="1"/>
</dbReference>
<keyword evidence="6 9" id="KW-0028">Amino-acid biosynthesis</keyword>
<organism evidence="12 13">
    <name type="scientific">Haloflavibacter putidus</name>
    <dbReference type="NCBI Taxonomy" id="2576776"/>
    <lineage>
        <taxon>Bacteria</taxon>
        <taxon>Pseudomonadati</taxon>
        <taxon>Bacteroidota</taxon>
        <taxon>Flavobacteriia</taxon>
        <taxon>Flavobacteriales</taxon>
        <taxon>Flavobacteriaceae</taxon>
        <taxon>Haloflavibacter</taxon>
    </lineage>
</organism>
<dbReference type="Gene3D" id="3.20.20.70">
    <property type="entry name" value="Aldolase class I"/>
    <property type="match status" value="1"/>
</dbReference>
<evidence type="ECO:0000256" key="10">
    <source>
        <dbReference type="RuleBase" id="RU003657"/>
    </source>
</evidence>
<dbReference type="PANTHER" id="PTHR43090">
    <property type="entry name" value="1-(5-PHOSPHORIBOSYL)-5-[(5-PHOSPHORIBOSYLAMINO)METHYLIDENEAMINO] IMIDAZOLE-4-CARBOXAMIDE ISOMERASE"/>
    <property type="match status" value="1"/>
</dbReference>
<comment type="subcellular location">
    <subcellularLocation>
        <location evidence="2 9 11">Cytoplasm</location>
    </subcellularLocation>
</comment>
<reference evidence="12 13" key="1">
    <citation type="submission" date="2019-06" db="EMBL/GenBank/DDBJ databases">
        <title>Flavibacter putida gen. nov., sp. nov., a novel marine bacterium of the family Flavobacteriaceae isolated from coastal seawater.</title>
        <authorList>
            <person name="Feng X."/>
        </authorList>
    </citation>
    <scope>NUCLEOTIDE SEQUENCE [LARGE SCALE GENOMIC DNA]</scope>
    <source>
        <strain evidence="12 13">PLHSN227</strain>
    </source>
</reference>
<dbReference type="HAMAP" id="MF_01014">
    <property type="entry name" value="HisA"/>
    <property type="match status" value="1"/>
</dbReference>
<evidence type="ECO:0000256" key="7">
    <source>
        <dbReference type="ARBA" id="ARBA00023102"/>
    </source>
</evidence>
<gene>
    <name evidence="9 12" type="primary">hisA</name>
    <name evidence="12" type="ORF">FKR84_06560</name>
</gene>
<comment type="similarity">
    <text evidence="4 9 10">Belongs to the HisA/HisF family.</text>
</comment>
<dbReference type="GO" id="GO:0000105">
    <property type="term" value="P:L-histidine biosynthetic process"/>
    <property type="evidence" value="ECO:0007669"/>
    <property type="project" value="UniProtKB-UniRule"/>
</dbReference>
<accession>A0A507ZRA2</accession>
<evidence type="ECO:0000256" key="11">
    <source>
        <dbReference type="RuleBase" id="RU003658"/>
    </source>
</evidence>
<dbReference type="CDD" id="cd04732">
    <property type="entry name" value="HisA"/>
    <property type="match status" value="1"/>
</dbReference>
<dbReference type="InterPro" id="IPR006062">
    <property type="entry name" value="His_biosynth"/>
</dbReference>
<comment type="caution">
    <text evidence="12">The sequence shown here is derived from an EMBL/GenBank/DDBJ whole genome shotgun (WGS) entry which is preliminary data.</text>
</comment>
<name>A0A507ZRA2_9FLAO</name>
<dbReference type="EC" id="5.3.1.16" evidence="9 11"/>
<dbReference type="FunFam" id="3.20.20.70:FF:000009">
    <property type="entry name" value="1-(5-phosphoribosyl)-5-[(5-phosphoribosylamino)methylideneamino] imidazole-4-carboxamide isomerase"/>
    <property type="match status" value="1"/>
</dbReference>
<dbReference type="AlphaFoldDB" id="A0A507ZRA2"/>
<feature type="active site" description="Proton acceptor" evidence="9">
    <location>
        <position position="8"/>
    </location>
</feature>
<dbReference type="Proteomes" id="UP000317169">
    <property type="component" value="Unassembled WGS sequence"/>
</dbReference>
<dbReference type="SUPFAM" id="SSF51366">
    <property type="entry name" value="Ribulose-phoshate binding barrel"/>
    <property type="match status" value="1"/>
</dbReference>
<dbReference type="GO" id="GO:0005737">
    <property type="term" value="C:cytoplasm"/>
    <property type="evidence" value="ECO:0007669"/>
    <property type="project" value="UniProtKB-SubCell"/>
</dbReference>
<dbReference type="GO" id="GO:0000162">
    <property type="term" value="P:L-tryptophan biosynthetic process"/>
    <property type="evidence" value="ECO:0007669"/>
    <property type="project" value="TreeGrafter"/>
</dbReference>
<dbReference type="InterPro" id="IPR011060">
    <property type="entry name" value="RibuloseP-bd_barrel"/>
</dbReference>
<protein>
    <recommendedName>
        <fullName evidence="9 11">1-(5-phosphoribosyl)-5-[(5-phosphoribosylamino)methylideneamino] imidazole-4-carboxamide isomerase</fullName>
        <ecNumber evidence="9 11">5.3.1.16</ecNumber>
    </recommendedName>
    <alternativeName>
        <fullName evidence="9">Phosphoribosylformimino-5-aminoimidazole carboxamide ribotide isomerase</fullName>
    </alternativeName>
</protein>
<comment type="catalytic activity">
    <reaction evidence="1 9 11">
        <text>1-(5-phospho-beta-D-ribosyl)-5-[(5-phospho-beta-D-ribosylamino)methylideneamino]imidazole-4-carboxamide = 5-[(5-phospho-1-deoxy-D-ribulos-1-ylimino)methylamino]-1-(5-phospho-beta-D-ribosyl)imidazole-4-carboxamide</text>
        <dbReference type="Rhea" id="RHEA:15469"/>
        <dbReference type="ChEBI" id="CHEBI:58435"/>
        <dbReference type="ChEBI" id="CHEBI:58525"/>
        <dbReference type="EC" id="5.3.1.16"/>
    </reaction>
</comment>
<dbReference type="NCBIfam" id="TIGR00007">
    <property type="entry name" value="1-(5-phosphoribosyl)-5-[(5-phosphoribosylamino)methylideneamino]imidazole-4-carboxamide isomerase"/>
    <property type="match status" value="1"/>
</dbReference>
<dbReference type="InterPro" id="IPR013785">
    <property type="entry name" value="Aldolase_TIM"/>
</dbReference>
<evidence type="ECO:0000256" key="1">
    <source>
        <dbReference type="ARBA" id="ARBA00000901"/>
    </source>
</evidence>
<dbReference type="GO" id="GO:0003949">
    <property type="term" value="F:1-(5-phosphoribosyl)-5-[(5-phosphoribosylamino)methylideneamino]imidazole-4-carboxamide isomerase activity"/>
    <property type="evidence" value="ECO:0007669"/>
    <property type="project" value="UniProtKB-UniRule"/>
</dbReference>
<keyword evidence="8 9" id="KW-0413">Isomerase</keyword>
<dbReference type="PANTHER" id="PTHR43090:SF2">
    <property type="entry name" value="1-(5-PHOSPHORIBOSYL)-5-[(5-PHOSPHORIBOSYLAMINO)METHYLIDENEAMINO] IMIDAZOLE-4-CARBOXAMIDE ISOMERASE"/>
    <property type="match status" value="1"/>
</dbReference>
<comment type="pathway">
    <text evidence="3 9 11">Amino-acid biosynthesis; L-histidine biosynthesis; L-histidine from 5-phospho-alpha-D-ribose 1-diphosphate: step 4/9.</text>
</comment>
<evidence type="ECO:0000256" key="9">
    <source>
        <dbReference type="HAMAP-Rule" id="MF_01014"/>
    </source>
</evidence>
<sequence length="241" mass="26471">MRIIPAIDIIDGKCVRLTKGDYKTQKTYNENPVEVAKQFEGSGITYLHVVDLDGAKSGKIINYKTLEALTSQTNLKIDFGGGIKTEKDSKIAFESGVNQITCGSMAVKNPDLFKSLLKMYGKDKIILGADIKENKIAIDAWKNTAEVDFISFIKTYLEEGLSYVVCTDVSKDGMLQGPSLGLYQQILSQFKSIKLVASGGISNLKDLDKLKALGCNAAILGKAIYENKISLPQLEQYILKQ</sequence>
<dbReference type="EMBL" id="VIAR01000005">
    <property type="protein sequence ID" value="TQD39053.1"/>
    <property type="molecule type" value="Genomic_DNA"/>
</dbReference>
<dbReference type="InterPro" id="IPR006063">
    <property type="entry name" value="HisA_bact_arch"/>
</dbReference>
<evidence type="ECO:0000256" key="5">
    <source>
        <dbReference type="ARBA" id="ARBA00022490"/>
    </source>
</evidence>
<dbReference type="InterPro" id="IPR044524">
    <property type="entry name" value="Isoase_HisA-like"/>
</dbReference>
<evidence type="ECO:0000256" key="3">
    <source>
        <dbReference type="ARBA" id="ARBA00005133"/>
    </source>
</evidence>
<evidence type="ECO:0000256" key="2">
    <source>
        <dbReference type="ARBA" id="ARBA00004496"/>
    </source>
</evidence>
<keyword evidence="13" id="KW-1185">Reference proteome</keyword>
<evidence type="ECO:0000313" key="13">
    <source>
        <dbReference type="Proteomes" id="UP000317169"/>
    </source>
</evidence>
<keyword evidence="7 9" id="KW-0368">Histidine biosynthesis</keyword>
<evidence type="ECO:0000256" key="8">
    <source>
        <dbReference type="ARBA" id="ARBA00023235"/>
    </source>
</evidence>
<keyword evidence="5 9" id="KW-0963">Cytoplasm</keyword>
<dbReference type="InterPro" id="IPR023016">
    <property type="entry name" value="HisA/PriA"/>
</dbReference>